<keyword evidence="13" id="KW-1185">Reference proteome</keyword>
<dbReference type="Pfam" id="PF00528">
    <property type="entry name" value="BPD_transp_1"/>
    <property type="match status" value="1"/>
</dbReference>
<comment type="function">
    <text evidence="10">Part of the ABC transporter complex UgpBAEC involved in sn-glycerol-3-phosphate (G3P) import. Probably responsible for the translocation of the substrate across the membrane.</text>
</comment>
<keyword evidence="7 9" id="KW-1133">Transmembrane helix</keyword>
<evidence type="ECO:0000256" key="4">
    <source>
        <dbReference type="ARBA" id="ARBA00022448"/>
    </source>
</evidence>
<sequence>MFARYLLLLVLTVIAVLMSAPSIMTVFTSLKPATELGDPAWFPPLAPTFEHYVRVWTEGGFGKYFGNTVLISAIDAVVMIFIASMAAYAMVFIDFPGKLLLKFVFLLGLMIPVTAIILPLYSTVRSFGLINSHLGVILADLALAVSVFVFMFTSYFVGIPKALHEAARIDGASEFQIYRRVVLPISAPVIVTTGLLEFMWSWNDLLLRLLLLPREDMRTLSVGLLNFQGTQTRDITALSAGTVIMAVPVVALFLIFQRHFVRGMTSGAVK</sequence>
<evidence type="ECO:0000256" key="2">
    <source>
        <dbReference type="ARBA" id="ARBA00011557"/>
    </source>
</evidence>
<dbReference type="EMBL" id="FNAT01000002">
    <property type="protein sequence ID" value="SDE37003.1"/>
    <property type="molecule type" value="Genomic_DNA"/>
</dbReference>
<keyword evidence="10" id="KW-0997">Cell inner membrane</keyword>
<feature type="transmembrane region" description="Helical" evidence="9">
    <location>
        <begin position="141"/>
        <end position="160"/>
    </location>
</feature>
<evidence type="ECO:0000256" key="1">
    <source>
        <dbReference type="ARBA" id="ARBA00004651"/>
    </source>
</evidence>
<dbReference type="RefSeq" id="WP_090110574.1">
    <property type="nucleotide sequence ID" value="NZ_FNAT01000002.1"/>
</dbReference>
<dbReference type="InterPro" id="IPR000515">
    <property type="entry name" value="MetI-like"/>
</dbReference>
<gene>
    <name evidence="10" type="primary">ugpE</name>
    <name evidence="12" type="ORF">SAMN04488567_1446</name>
</gene>
<dbReference type="CDD" id="cd06261">
    <property type="entry name" value="TM_PBP2"/>
    <property type="match status" value="1"/>
</dbReference>
<feature type="transmembrane region" description="Helical" evidence="9">
    <location>
        <begin position="181"/>
        <end position="202"/>
    </location>
</feature>
<evidence type="ECO:0000256" key="9">
    <source>
        <dbReference type="RuleBase" id="RU363032"/>
    </source>
</evidence>
<accession>A0A1G7CCP1</accession>
<keyword evidence="5 10" id="KW-1003">Cell membrane</keyword>
<protein>
    <recommendedName>
        <fullName evidence="3 10">sn-glycerol-3-phosphate transport system permease protein UgpE</fullName>
    </recommendedName>
</protein>
<feature type="domain" description="ABC transmembrane type-1" evidence="11">
    <location>
        <begin position="65"/>
        <end position="256"/>
    </location>
</feature>
<dbReference type="SUPFAM" id="SSF161098">
    <property type="entry name" value="MetI-like"/>
    <property type="match status" value="1"/>
</dbReference>
<evidence type="ECO:0000256" key="10">
    <source>
        <dbReference type="RuleBase" id="RU363056"/>
    </source>
</evidence>
<comment type="caution">
    <text evidence="10">Lacks conserved residue(s) required for the propagation of feature annotation.</text>
</comment>
<feature type="transmembrane region" description="Helical" evidence="9">
    <location>
        <begin position="235"/>
        <end position="256"/>
    </location>
</feature>
<dbReference type="Proteomes" id="UP000198922">
    <property type="component" value="Unassembled WGS sequence"/>
</dbReference>
<dbReference type="STRING" id="521013.SAMN04488567_1446"/>
<evidence type="ECO:0000256" key="3">
    <source>
        <dbReference type="ARBA" id="ARBA00020515"/>
    </source>
</evidence>
<dbReference type="InterPro" id="IPR035906">
    <property type="entry name" value="MetI-like_sf"/>
</dbReference>
<evidence type="ECO:0000256" key="8">
    <source>
        <dbReference type="ARBA" id="ARBA00023136"/>
    </source>
</evidence>
<keyword evidence="4 9" id="KW-0813">Transport</keyword>
<evidence type="ECO:0000256" key="5">
    <source>
        <dbReference type="ARBA" id="ARBA00022475"/>
    </source>
</evidence>
<evidence type="ECO:0000259" key="11">
    <source>
        <dbReference type="PROSITE" id="PS50928"/>
    </source>
</evidence>
<dbReference type="PROSITE" id="PS50928">
    <property type="entry name" value="ABC_TM1"/>
    <property type="match status" value="1"/>
</dbReference>
<feature type="transmembrane region" description="Helical" evidence="9">
    <location>
        <begin position="99"/>
        <end position="121"/>
    </location>
</feature>
<feature type="transmembrane region" description="Helical" evidence="9">
    <location>
        <begin position="69"/>
        <end position="92"/>
    </location>
</feature>
<evidence type="ECO:0000313" key="13">
    <source>
        <dbReference type="Proteomes" id="UP000198922"/>
    </source>
</evidence>
<dbReference type="PANTHER" id="PTHR43744">
    <property type="entry name" value="ABC TRANSPORTER PERMEASE PROTEIN MG189-RELATED-RELATED"/>
    <property type="match status" value="1"/>
</dbReference>
<comment type="subcellular location">
    <subcellularLocation>
        <location evidence="10">Cell inner membrane</location>
        <topology evidence="10">Multi-pass membrane protein</topology>
    </subcellularLocation>
    <subcellularLocation>
        <location evidence="1 9">Cell membrane</location>
        <topology evidence="1 9">Multi-pass membrane protein</topology>
    </subcellularLocation>
</comment>
<evidence type="ECO:0000313" key="12">
    <source>
        <dbReference type="EMBL" id="SDE37003.1"/>
    </source>
</evidence>
<evidence type="ECO:0000256" key="6">
    <source>
        <dbReference type="ARBA" id="ARBA00022692"/>
    </source>
</evidence>
<keyword evidence="8 9" id="KW-0472">Membrane</keyword>
<dbReference type="GO" id="GO:0055085">
    <property type="term" value="P:transmembrane transport"/>
    <property type="evidence" value="ECO:0007669"/>
    <property type="project" value="InterPro"/>
</dbReference>
<proteinExistence type="inferred from homology"/>
<dbReference type="PANTHER" id="PTHR43744:SF8">
    <property type="entry name" value="SN-GLYCEROL-3-PHOSPHATE TRANSPORT SYSTEM PERMEASE PROTEIN UGPE"/>
    <property type="match status" value="1"/>
</dbReference>
<keyword evidence="6 9" id="KW-0812">Transmembrane</keyword>
<comment type="similarity">
    <text evidence="9">Belongs to the binding-protein-dependent transport system permease family.</text>
</comment>
<dbReference type="GO" id="GO:0005886">
    <property type="term" value="C:plasma membrane"/>
    <property type="evidence" value="ECO:0007669"/>
    <property type="project" value="UniProtKB-SubCell"/>
</dbReference>
<reference evidence="13" key="1">
    <citation type="submission" date="2016-10" db="EMBL/GenBank/DDBJ databases">
        <authorList>
            <person name="Varghese N."/>
            <person name="Submissions S."/>
        </authorList>
    </citation>
    <scope>NUCLEOTIDE SEQUENCE [LARGE SCALE GENOMIC DNA]</scope>
    <source>
        <strain evidence="13">DSM 21424</strain>
    </source>
</reference>
<dbReference type="Gene3D" id="1.10.3720.10">
    <property type="entry name" value="MetI-like"/>
    <property type="match status" value="1"/>
</dbReference>
<organism evidence="12 13">
    <name type="scientific">Limimaricola pyoseonensis</name>
    <dbReference type="NCBI Taxonomy" id="521013"/>
    <lineage>
        <taxon>Bacteria</taxon>
        <taxon>Pseudomonadati</taxon>
        <taxon>Pseudomonadota</taxon>
        <taxon>Alphaproteobacteria</taxon>
        <taxon>Rhodobacterales</taxon>
        <taxon>Paracoccaceae</taxon>
        <taxon>Limimaricola</taxon>
    </lineage>
</organism>
<name>A0A1G7CCP1_9RHOB</name>
<evidence type="ECO:0000256" key="7">
    <source>
        <dbReference type="ARBA" id="ARBA00022989"/>
    </source>
</evidence>
<dbReference type="AlphaFoldDB" id="A0A1G7CCP1"/>
<dbReference type="OrthoDB" id="9815445at2"/>
<comment type="subunit">
    <text evidence="2 10">The complex is composed of two ATP-binding proteins (UgpC), two transmembrane proteins (UgpA and UgpE) and a solute-binding protein (UgpB).</text>
</comment>